<dbReference type="EMBL" id="BAABFR010000138">
    <property type="protein sequence ID" value="GAA4405445.1"/>
    <property type="molecule type" value="Genomic_DNA"/>
</dbReference>
<accession>A0ABP8KEJ7</accession>
<reference evidence="2" key="1">
    <citation type="journal article" date="2019" name="Int. J. Syst. Evol. Microbiol.">
        <title>The Global Catalogue of Microorganisms (GCM) 10K type strain sequencing project: providing services to taxonomists for standard genome sequencing and annotation.</title>
        <authorList>
            <consortium name="The Broad Institute Genomics Platform"/>
            <consortium name="The Broad Institute Genome Sequencing Center for Infectious Disease"/>
            <person name="Wu L."/>
            <person name="Ma J."/>
        </authorList>
    </citation>
    <scope>NUCLEOTIDE SEQUENCE [LARGE SCALE GENOMIC DNA]</scope>
    <source>
        <strain evidence="2">JCM 17688</strain>
    </source>
</reference>
<evidence type="ECO:0000313" key="2">
    <source>
        <dbReference type="Proteomes" id="UP001500635"/>
    </source>
</evidence>
<comment type="caution">
    <text evidence="1">The sequence shown here is derived from an EMBL/GenBank/DDBJ whole genome shotgun (WGS) entry which is preliminary data.</text>
</comment>
<keyword evidence="2" id="KW-1185">Reference proteome</keyword>
<protein>
    <recommendedName>
        <fullName evidence="3">DNA binding domain-containing protein, excisionase family</fullName>
    </recommendedName>
</protein>
<gene>
    <name evidence="1" type="ORF">GCM10023147_48610</name>
</gene>
<proteinExistence type="predicted"/>
<organism evidence="1 2">
    <name type="scientific">Tsukamurella soli</name>
    <dbReference type="NCBI Taxonomy" id="644556"/>
    <lineage>
        <taxon>Bacteria</taxon>
        <taxon>Bacillati</taxon>
        <taxon>Actinomycetota</taxon>
        <taxon>Actinomycetes</taxon>
        <taxon>Mycobacteriales</taxon>
        <taxon>Tsukamurellaceae</taxon>
        <taxon>Tsukamurella</taxon>
    </lineage>
</organism>
<name>A0ABP8KEJ7_9ACTN</name>
<evidence type="ECO:0000313" key="1">
    <source>
        <dbReference type="EMBL" id="GAA4405445.1"/>
    </source>
</evidence>
<sequence length="47" mass="5141">MPGSQIKDMPAHKIGRLWKFQISEVDEWVRGGGASSAANPERADGCR</sequence>
<evidence type="ECO:0008006" key="3">
    <source>
        <dbReference type="Google" id="ProtNLM"/>
    </source>
</evidence>
<dbReference type="Proteomes" id="UP001500635">
    <property type="component" value="Unassembled WGS sequence"/>
</dbReference>